<keyword evidence="2" id="KW-1185">Reference proteome</keyword>
<protein>
    <submittedName>
        <fullName evidence="1">Uncharacterized protein</fullName>
    </submittedName>
</protein>
<gene>
    <name evidence="1" type="ORF">X777_10244</name>
</gene>
<dbReference type="AlphaFoldDB" id="A0A026X335"/>
<dbReference type="EMBL" id="KK107044">
    <property type="protein sequence ID" value="EZA61809.1"/>
    <property type="molecule type" value="Genomic_DNA"/>
</dbReference>
<accession>A0A026X335</accession>
<name>A0A026X335_OOCBI</name>
<proteinExistence type="predicted"/>
<organism evidence="1 2">
    <name type="scientific">Ooceraea biroi</name>
    <name type="common">Clonal raider ant</name>
    <name type="synonym">Cerapachys biroi</name>
    <dbReference type="NCBI Taxonomy" id="2015173"/>
    <lineage>
        <taxon>Eukaryota</taxon>
        <taxon>Metazoa</taxon>
        <taxon>Ecdysozoa</taxon>
        <taxon>Arthropoda</taxon>
        <taxon>Hexapoda</taxon>
        <taxon>Insecta</taxon>
        <taxon>Pterygota</taxon>
        <taxon>Neoptera</taxon>
        <taxon>Endopterygota</taxon>
        <taxon>Hymenoptera</taxon>
        <taxon>Apocrita</taxon>
        <taxon>Aculeata</taxon>
        <taxon>Formicoidea</taxon>
        <taxon>Formicidae</taxon>
        <taxon>Dorylinae</taxon>
        <taxon>Ooceraea</taxon>
    </lineage>
</organism>
<sequence>MVAHNAAVLVAKTRETAGYLSRLGAGVGEARVAEMEQVLRDLRTCLQNIDEVLQHRVDFFDAVQPIVGRGIGLQYVRANTPPRDRPPAE</sequence>
<dbReference type="Proteomes" id="UP000053097">
    <property type="component" value="Unassembled WGS sequence"/>
</dbReference>
<evidence type="ECO:0000313" key="2">
    <source>
        <dbReference type="Proteomes" id="UP000053097"/>
    </source>
</evidence>
<reference evidence="1 2" key="1">
    <citation type="journal article" date="2014" name="Curr. Biol.">
        <title>The genome of the clonal raider ant Cerapachys biroi.</title>
        <authorList>
            <person name="Oxley P.R."/>
            <person name="Ji L."/>
            <person name="Fetter-Pruneda I."/>
            <person name="McKenzie S.K."/>
            <person name="Li C."/>
            <person name="Hu H."/>
            <person name="Zhang G."/>
            <person name="Kronauer D.J."/>
        </authorList>
    </citation>
    <scope>NUCLEOTIDE SEQUENCE [LARGE SCALE GENOMIC DNA]</scope>
</reference>
<evidence type="ECO:0000313" key="1">
    <source>
        <dbReference type="EMBL" id="EZA61809.1"/>
    </source>
</evidence>